<evidence type="ECO:0000256" key="4">
    <source>
        <dbReference type="ARBA" id="ARBA00023040"/>
    </source>
</evidence>
<protein>
    <recommendedName>
        <fullName evidence="9">Receptor ligand binding region domain-containing protein</fullName>
    </recommendedName>
</protein>
<dbReference type="Gene3D" id="3.40.50.2300">
    <property type="match status" value="2"/>
</dbReference>
<evidence type="ECO:0000256" key="7">
    <source>
        <dbReference type="ARBA" id="ARBA00023180"/>
    </source>
</evidence>
<evidence type="ECO:0000259" key="9">
    <source>
        <dbReference type="Pfam" id="PF01094"/>
    </source>
</evidence>
<keyword evidence="5" id="KW-0472">Membrane</keyword>
<evidence type="ECO:0000256" key="2">
    <source>
        <dbReference type="ARBA" id="ARBA00022692"/>
    </source>
</evidence>
<comment type="caution">
    <text evidence="10">The sequence shown here is derived from an EMBL/GenBank/DDBJ whole genome shotgun (WGS) entry which is preliminary data.</text>
</comment>
<organism evidence="10 11">
    <name type="scientific">Clydaea vesicula</name>
    <dbReference type="NCBI Taxonomy" id="447962"/>
    <lineage>
        <taxon>Eukaryota</taxon>
        <taxon>Fungi</taxon>
        <taxon>Fungi incertae sedis</taxon>
        <taxon>Chytridiomycota</taxon>
        <taxon>Chytridiomycota incertae sedis</taxon>
        <taxon>Chytridiomycetes</taxon>
        <taxon>Lobulomycetales</taxon>
        <taxon>Lobulomycetaceae</taxon>
        <taxon>Clydaea</taxon>
    </lineage>
</organism>
<dbReference type="InterPro" id="IPR001828">
    <property type="entry name" value="ANF_lig-bd_rcpt"/>
</dbReference>
<dbReference type="Proteomes" id="UP001211065">
    <property type="component" value="Unassembled WGS sequence"/>
</dbReference>
<accession>A0AAD5U615</accession>
<evidence type="ECO:0000313" key="11">
    <source>
        <dbReference type="Proteomes" id="UP001211065"/>
    </source>
</evidence>
<dbReference type="Pfam" id="PF01094">
    <property type="entry name" value="ANF_receptor"/>
    <property type="match status" value="1"/>
</dbReference>
<evidence type="ECO:0000256" key="3">
    <source>
        <dbReference type="ARBA" id="ARBA00022989"/>
    </source>
</evidence>
<feature type="domain" description="Receptor ligand binding region" evidence="9">
    <location>
        <begin position="130"/>
        <end position="472"/>
    </location>
</feature>
<dbReference type="AlphaFoldDB" id="A0AAD5U615"/>
<dbReference type="PANTHER" id="PTHR10519">
    <property type="entry name" value="GABA-B RECEPTOR"/>
    <property type="match status" value="1"/>
</dbReference>
<dbReference type="InterPro" id="IPR028082">
    <property type="entry name" value="Peripla_BP_I"/>
</dbReference>
<evidence type="ECO:0000256" key="6">
    <source>
        <dbReference type="ARBA" id="ARBA00023170"/>
    </source>
</evidence>
<sequence>MMILLNASAQWEWTSNLPSEIVSTHEFFLSVKAPVNTGSVRLVSKKLKPRTFETLIKDTGVVEFPDPFSYGNDGSVHGYDNLEVYFEDELVLERQVYIYPSTLSIAGLYDNTGTYVTAAVASSIFYMTVLNNDSTILPNTTLILAPFASNCSSVISAKSTMDILSNSSYIAIHGPDCSESAAVDAVIAGAFEIPMISGTASASKLSNKRAYPYFMRTTPTSTLHAIALLNTVNFFKFKHIIAISTDQFPFSDDFYTLANRLNITIVANIILKTGEMDFSHQLDIISKTGVNVIISNVMDVAGRFDAKVLYEYGIKKGLFNEPYNWFLEFTPMLDFDYYVPKEYSQAVFYSMSSSMYLNMNRTDIAQHITDTWNSFNGDISTIPYVNFDVGPNDIKDFWEKVHNKQIKMRQVHSFQVDCLSTIARALHDILYIKKIPLDGKTLYSAMRNQSFEGLTGKLIFDQNGDTQPPFYINVYNNVFDEYAGEVTWDPVSHIGNLSLSKIINRQYHTNA</sequence>
<comment type="subcellular location">
    <subcellularLocation>
        <location evidence="1">Membrane</location>
    </subcellularLocation>
</comment>
<gene>
    <name evidence="10" type="ORF">HK099_003595</name>
</gene>
<dbReference type="InterPro" id="IPR002455">
    <property type="entry name" value="GPCR3_GABA-B"/>
</dbReference>
<dbReference type="GO" id="GO:0007214">
    <property type="term" value="P:gamma-aminobutyric acid signaling pathway"/>
    <property type="evidence" value="ECO:0007669"/>
    <property type="project" value="TreeGrafter"/>
</dbReference>
<keyword evidence="11" id="KW-1185">Reference proteome</keyword>
<dbReference type="GO" id="GO:0038039">
    <property type="term" value="C:G protein-coupled receptor heterodimeric complex"/>
    <property type="evidence" value="ECO:0007669"/>
    <property type="project" value="TreeGrafter"/>
</dbReference>
<keyword evidence="4" id="KW-0297">G-protein coupled receptor</keyword>
<keyword evidence="6" id="KW-0675">Receptor</keyword>
<name>A0AAD5U615_9FUNG</name>
<evidence type="ECO:0000256" key="8">
    <source>
        <dbReference type="ARBA" id="ARBA00023224"/>
    </source>
</evidence>
<evidence type="ECO:0000256" key="1">
    <source>
        <dbReference type="ARBA" id="ARBA00004370"/>
    </source>
</evidence>
<dbReference type="PANTHER" id="PTHR10519:SF20">
    <property type="entry name" value="G-PROTEIN COUPLED RECEPTOR 156-RELATED"/>
    <property type="match status" value="1"/>
</dbReference>
<keyword evidence="3" id="KW-1133">Transmembrane helix</keyword>
<keyword evidence="8" id="KW-0807">Transducer</keyword>
<dbReference type="EMBL" id="JADGJW010000237">
    <property type="protein sequence ID" value="KAJ3221312.1"/>
    <property type="molecule type" value="Genomic_DNA"/>
</dbReference>
<keyword evidence="2" id="KW-0812">Transmembrane</keyword>
<proteinExistence type="predicted"/>
<dbReference type="SUPFAM" id="SSF53822">
    <property type="entry name" value="Periplasmic binding protein-like I"/>
    <property type="match status" value="1"/>
</dbReference>
<keyword evidence="7" id="KW-0325">Glycoprotein</keyword>
<dbReference type="GO" id="GO:0004965">
    <property type="term" value="F:G protein-coupled GABA receptor activity"/>
    <property type="evidence" value="ECO:0007669"/>
    <property type="project" value="InterPro"/>
</dbReference>
<reference evidence="10" key="1">
    <citation type="submission" date="2020-05" db="EMBL/GenBank/DDBJ databases">
        <title>Phylogenomic resolution of chytrid fungi.</title>
        <authorList>
            <person name="Stajich J.E."/>
            <person name="Amses K."/>
            <person name="Simmons R."/>
            <person name="Seto K."/>
            <person name="Myers J."/>
            <person name="Bonds A."/>
            <person name="Quandt C.A."/>
            <person name="Barry K."/>
            <person name="Liu P."/>
            <person name="Grigoriev I."/>
            <person name="Longcore J.E."/>
            <person name="James T.Y."/>
        </authorList>
    </citation>
    <scope>NUCLEOTIDE SEQUENCE</scope>
    <source>
        <strain evidence="10">JEL0476</strain>
    </source>
</reference>
<evidence type="ECO:0000313" key="10">
    <source>
        <dbReference type="EMBL" id="KAJ3221312.1"/>
    </source>
</evidence>
<evidence type="ECO:0000256" key="5">
    <source>
        <dbReference type="ARBA" id="ARBA00023136"/>
    </source>
</evidence>